<dbReference type="InterPro" id="IPR051534">
    <property type="entry name" value="CBASS_pafABC_assoc_protein"/>
</dbReference>
<sequence length="227" mass="25802">MSRTQRLLSLLQILRRHRHPVQGQQLADELGISIRTLYRDIATLHAQGADIQGAPGLGYTLRPGFTLPPLMFTRQEIAALVLGSRWVAKRSDPDLAQAATEALTKIAAVLPPDLRVELDTMPLLVGPVDGPVENIDPGMLRQAIHDETKLHIHYRDLNGHLTERLVWPIALGHFEQVRILIAWCELRQGFRHFRTDRIEKIISTQTHYPERRHTLLNTWKTSQNIPG</sequence>
<dbReference type="InterPro" id="IPR036388">
    <property type="entry name" value="WH-like_DNA-bd_sf"/>
</dbReference>
<dbReference type="AlphaFoldDB" id="A0A433S9T2"/>
<reference evidence="3 4" key="1">
    <citation type="submission" date="2018-01" db="EMBL/GenBank/DDBJ databases">
        <title>Saezia sanguinis gen. nov., sp. nov., in the order Burkholderiales isolated from human blood.</title>
        <authorList>
            <person name="Medina-Pascual M.J."/>
            <person name="Valdezate S."/>
            <person name="Monzon S."/>
            <person name="Cuesta I."/>
            <person name="Carrasco G."/>
            <person name="Villalon P."/>
            <person name="Saez-Nieto J.A."/>
        </authorList>
    </citation>
    <scope>NUCLEOTIDE SEQUENCE [LARGE SCALE GENOMIC DNA]</scope>
    <source>
        <strain evidence="3 4">CNM695-12</strain>
    </source>
</reference>
<comment type="caution">
    <text evidence="3">The sequence shown here is derived from an EMBL/GenBank/DDBJ whole genome shotgun (WGS) entry which is preliminary data.</text>
</comment>
<dbReference type="PROSITE" id="PS52050">
    <property type="entry name" value="WYL"/>
    <property type="match status" value="1"/>
</dbReference>
<dbReference type="EMBL" id="PQSP01000012">
    <property type="protein sequence ID" value="RUS65480.1"/>
    <property type="molecule type" value="Genomic_DNA"/>
</dbReference>
<dbReference type="RefSeq" id="WP_126981091.1">
    <property type="nucleotide sequence ID" value="NZ_PQSP01000012.1"/>
</dbReference>
<dbReference type="Pfam" id="PF13280">
    <property type="entry name" value="WYL"/>
    <property type="match status" value="1"/>
</dbReference>
<protein>
    <submittedName>
        <fullName evidence="3">Putative transcription repressor NiaR</fullName>
    </submittedName>
</protein>
<evidence type="ECO:0000259" key="1">
    <source>
        <dbReference type="Pfam" id="PF08279"/>
    </source>
</evidence>
<keyword evidence="4" id="KW-1185">Reference proteome</keyword>
<organism evidence="3 4">
    <name type="scientific">Saezia sanguinis</name>
    <dbReference type="NCBI Taxonomy" id="1965230"/>
    <lineage>
        <taxon>Bacteria</taxon>
        <taxon>Pseudomonadati</taxon>
        <taxon>Pseudomonadota</taxon>
        <taxon>Betaproteobacteria</taxon>
        <taxon>Burkholderiales</taxon>
        <taxon>Saeziaceae</taxon>
        <taxon>Saezia</taxon>
    </lineage>
</organism>
<dbReference type="InterPro" id="IPR036390">
    <property type="entry name" value="WH_DNA-bd_sf"/>
</dbReference>
<dbReference type="SUPFAM" id="SSF46785">
    <property type="entry name" value="Winged helix' DNA-binding domain"/>
    <property type="match status" value="1"/>
</dbReference>
<evidence type="ECO:0000313" key="3">
    <source>
        <dbReference type="EMBL" id="RUS65480.1"/>
    </source>
</evidence>
<dbReference type="PANTHER" id="PTHR34580:SF3">
    <property type="entry name" value="PROTEIN PAFB"/>
    <property type="match status" value="1"/>
</dbReference>
<gene>
    <name evidence="3" type="primary">niaR</name>
    <name evidence="3" type="ORF">CUZ56_02937</name>
</gene>
<feature type="domain" description="WYL" evidence="2">
    <location>
        <begin position="140"/>
        <end position="201"/>
    </location>
</feature>
<dbReference type="Gene3D" id="1.10.10.10">
    <property type="entry name" value="Winged helix-like DNA-binding domain superfamily/Winged helix DNA-binding domain"/>
    <property type="match status" value="1"/>
</dbReference>
<name>A0A433S9T2_9BURK</name>
<proteinExistence type="predicted"/>
<dbReference type="PANTHER" id="PTHR34580">
    <property type="match status" value="1"/>
</dbReference>
<dbReference type="OrthoDB" id="9807255at2"/>
<feature type="domain" description="Helix-turn-helix type 11" evidence="1">
    <location>
        <begin position="6"/>
        <end position="59"/>
    </location>
</feature>
<evidence type="ECO:0000259" key="2">
    <source>
        <dbReference type="Pfam" id="PF13280"/>
    </source>
</evidence>
<dbReference type="Pfam" id="PF08279">
    <property type="entry name" value="HTH_11"/>
    <property type="match status" value="1"/>
</dbReference>
<dbReference type="InterPro" id="IPR026881">
    <property type="entry name" value="WYL_dom"/>
</dbReference>
<accession>A0A433S9T2</accession>
<dbReference type="InterPro" id="IPR013196">
    <property type="entry name" value="HTH_11"/>
</dbReference>
<dbReference type="Proteomes" id="UP000286947">
    <property type="component" value="Unassembled WGS sequence"/>
</dbReference>
<evidence type="ECO:0000313" key="4">
    <source>
        <dbReference type="Proteomes" id="UP000286947"/>
    </source>
</evidence>